<evidence type="ECO:0000313" key="1">
    <source>
        <dbReference type="EMBL" id="PKI78979.1"/>
    </source>
</evidence>
<accession>A0A2I0LE89</accession>
<proteinExistence type="predicted"/>
<sequence>MRNRTVETHGHLHYRIHGHHGHENYDLSHIGHCFDSGRDKCRCWVGSAERGYVESFVLELTVFDRRSINGELKANLFGRTLIYKVACDVPQIS</sequence>
<dbReference type="EMBL" id="PGOL01000023">
    <property type="protein sequence ID" value="PKI78979.1"/>
    <property type="molecule type" value="Genomic_DNA"/>
</dbReference>
<reference evidence="1 2" key="1">
    <citation type="submission" date="2017-11" db="EMBL/GenBank/DDBJ databases">
        <title>De-novo sequencing of pomegranate (Punica granatum L.) genome.</title>
        <authorList>
            <person name="Akparov Z."/>
            <person name="Amiraslanov A."/>
            <person name="Hajiyeva S."/>
            <person name="Abbasov M."/>
            <person name="Kaur K."/>
            <person name="Hamwieh A."/>
            <person name="Solovyev V."/>
            <person name="Salamov A."/>
            <person name="Braich B."/>
            <person name="Kosarev P."/>
            <person name="Mahmoud A."/>
            <person name="Hajiyev E."/>
            <person name="Babayeva S."/>
            <person name="Izzatullayeva V."/>
            <person name="Mammadov A."/>
            <person name="Mammadov A."/>
            <person name="Sharifova S."/>
            <person name="Ojaghi J."/>
            <person name="Eynullazada K."/>
            <person name="Bayramov B."/>
            <person name="Abdulazimova A."/>
            <person name="Shahmuradov I."/>
        </authorList>
    </citation>
    <scope>NUCLEOTIDE SEQUENCE [LARGE SCALE GENOMIC DNA]</scope>
    <source>
        <strain evidence="2">cv. AG2017</strain>
        <tissue evidence="1">Leaf</tissue>
    </source>
</reference>
<protein>
    <submittedName>
        <fullName evidence="1">Uncharacterized protein</fullName>
    </submittedName>
</protein>
<comment type="caution">
    <text evidence="1">The sequence shown here is derived from an EMBL/GenBank/DDBJ whole genome shotgun (WGS) entry which is preliminary data.</text>
</comment>
<organism evidence="1 2">
    <name type="scientific">Punica granatum</name>
    <name type="common">Pomegranate</name>
    <dbReference type="NCBI Taxonomy" id="22663"/>
    <lineage>
        <taxon>Eukaryota</taxon>
        <taxon>Viridiplantae</taxon>
        <taxon>Streptophyta</taxon>
        <taxon>Embryophyta</taxon>
        <taxon>Tracheophyta</taxon>
        <taxon>Spermatophyta</taxon>
        <taxon>Magnoliopsida</taxon>
        <taxon>eudicotyledons</taxon>
        <taxon>Gunneridae</taxon>
        <taxon>Pentapetalae</taxon>
        <taxon>rosids</taxon>
        <taxon>malvids</taxon>
        <taxon>Myrtales</taxon>
        <taxon>Lythraceae</taxon>
        <taxon>Punica</taxon>
    </lineage>
</organism>
<dbReference type="Proteomes" id="UP000233551">
    <property type="component" value="Unassembled WGS sequence"/>
</dbReference>
<evidence type="ECO:0000313" key="2">
    <source>
        <dbReference type="Proteomes" id="UP000233551"/>
    </source>
</evidence>
<keyword evidence="2" id="KW-1185">Reference proteome</keyword>
<gene>
    <name evidence="1" type="ORF">CRG98_000620</name>
</gene>
<dbReference type="AlphaFoldDB" id="A0A2I0LE89"/>
<name>A0A2I0LE89_PUNGR</name>